<dbReference type="EMBL" id="BJXB01000021">
    <property type="protein sequence ID" value="GEM48492.1"/>
    <property type="molecule type" value="Genomic_DNA"/>
</dbReference>
<comment type="caution">
    <text evidence="1">The sequence shown here is derived from an EMBL/GenBank/DDBJ whole genome shotgun (WGS) entry which is preliminary data.</text>
</comment>
<proteinExistence type="predicted"/>
<gene>
    <name evidence="1" type="ORF">DC3_41270</name>
</gene>
<sequence>MNEYLMNNQAHQKLNAMWQEASEARKLPRRSLRQQLARMLRNVARVLDAEQDQKGVLA</sequence>
<name>A0A511N6J3_DEIC1</name>
<evidence type="ECO:0000313" key="2">
    <source>
        <dbReference type="Proteomes" id="UP000321306"/>
    </source>
</evidence>
<protein>
    <submittedName>
        <fullName evidence="1">Uncharacterized protein</fullName>
    </submittedName>
</protein>
<dbReference type="RefSeq" id="WP_186816154.1">
    <property type="nucleotide sequence ID" value="NZ_BJXB01000021.1"/>
</dbReference>
<reference evidence="1 2" key="1">
    <citation type="submission" date="2019-07" db="EMBL/GenBank/DDBJ databases">
        <title>Whole genome shotgun sequence of Deinococcus cellulosilyticus NBRC 106333.</title>
        <authorList>
            <person name="Hosoyama A."/>
            <person name="Uohara A."/>
            <person name="Ohji S."/>
            <person name="Ichikawa N."/>
        </authorList>
    </citation>
    <scope>NUCLEOTIDE SEQUENCE [LARGE SCALE GENOMIC DNA]</scope>
    <source>
        <strain evidence="1 2">NBRC 106333</strain>
    </source>
</reference>
<dbReference type="Proteomes" id="UP000321306">
    <property type="component" value="Unassembled WGS sequence"/>
</dbReference>
<dbReference type="AlphaFoldDB" id="A0A511N6J3"/>
<accession>A0A511N6J3</accession>
<organism evidence="1 2">
    <name type="scientific">Deinococcus cellulosilyticus (strain DSM 18568 / NBRC 106333 / KACC 11606 / 5516J-15)</name>
    <dbReference type="NCBI Taxonomy" id="1223518"/>
    <lineage>
        <taxon>Bacteria</taxon>
        <taxon>Thermotogati</taxon>
        <taxon>Deinococcota</taxon>
        <taxon>Deinococci</taxon>
        <taxon>Deinococcales</taxon>
        <taxon>Deinococcaceae</taxon>
        <taxon>Deinococcus</taxon>
    </lineage>
</organism>
<evidence type="ECO:0000313" key="1">
    <source>
        <dbReference type="EMBL" id="GEM48492.1"/>
    </source>
</evidence>
<keyword evidence="2" id="KW-1185">Reference proteome</keyword>